<accession>A0A2U1D5A4</accession>
<gene>
    <name evidence="2" type="ORF">C7384_11049</name>
</gene>
<dbReference type="InterPro" id="IPR032083">
    <property type="entry name" value="DUF4811"/>
</dbReference>
<feature type="transmembrane region" description="Helical" evidence="1">
    <location>
        <begin position="29"/>
        <end position="46"/>
    </location>
</feature>
<sequence length="176" mass="19674">MIIWIIAALTVLTFLSIFLIGNKVVRYTLGGVFALLTTIAIVLLSANMNSHVGMEKTSTTTTKQVYAVTPTQSPIKAVAVKKIGSNNYVLIYKNSESDAKASPHFAPDTSNTVETAKTTSNYEKINIENAQIKTVTTNWTYKSDLWKNLFHHKNEDNTVSIKYTLQVPENWQVMEK</sequence>
<organism evidence="2 3">
    <name type="scientific">Convivina intestini</name>
    <dbReference type="NCBI Taxonomy" id="1505726"/>
    <lineage>
        <taxon>Bacteria</taxon>
        <taxon>Bacillati</taxon>
        <taxon>Bacillota</taxon>
        <taxon>Bacilli</taxon>
        <taxon>Lactobacillales</taxon>
        <taxon>Lactobacillaceae</taxon>
        <taxon>Convivina</taxon>
    </lineage>
</organism>
<evidence type="ECO:0000256" key="1">
    <source>
        <dbReference type="SAM" id="Phobius"/>
    </source>
</evidence>
<keyword evidence="1" id="KW-0472">Membrane</keyword>
<dbReference type="Proteomes" id="UP000245433">
    <property type="component" value="Unassembled WGS sequence"/>
</dbReference>
<keyword evidence="1" id="KW-0812">Transmembrane</keyword>
<reference evidence="2 3" key="1">
    <citation type="submission" date="2018-04" db="EMBL/GenBank/DDBJ databases">
        <title>Genomic Encyclopedia of Type Strains, Phase IV (KMG-IV): sequencing the most valuable type-strain genomes for metagenomic binning, comparative biology and taxonomic classification.</title>
        <authorList>
            <person name="Goeker M."/>
        </authorList>
    </citation>
    <scope>NUCLEOTIDE SEQUENCE [LARGE SCALE GENOMIC DNA]</scope>
    <source>
        <strain evidence="2 3">DSM 28795</strain>
    </source>
</reference>
<keyword evidence="1" id="KW-1133">Transmembrane helix</keyword>
<dbReference type="AlphaFoldDB" id="A0A2U1D5A4"/>
<comment type="caution">
    <text evidence="2">The sequence shown here is derived from an EMBL/GenBank/DDBJ whole genome shotgun (WGS) entry which is preliminary data.</text>
</comment>
<name>A0A2U1D5A4_9LACO</name>
<dbReference type="Pfam" id="PF16069">
    <property type="entry name" value="DUF4811"/>
    <property type="match status" value="1"/>
</dbReference>
<protein>
    <submittedName>
        <fullName evidence="2">Uncharacterized protein DUF4811</fullName>
    </submittedName>
</protein>
<dbReference type="EMBL" id="QEKT01000010">
    <property type="protein sequence ID" value="PVY82855.1"/>
    <property type="molecule type" value="Genomic_DNA"/>
</dbReference>
<evidence type="ECO:0000313" key="2">
    <source>
        <dbReference type="EMBL" id="PVY82855.1"/>
    </source>
</evidence>
<proteinExistence type="predicted"/>
<keyword evidence="3" id="KW-1185">Reference proteome</keyword>
<evidence type="ECO:0000313" key="3">
    <source>
        <dbReference type="Proteomes" id="UP000245433"/>
    </source>
</evidence>